<name>A0A015UEQ0_BACFG</name>
<organism evidence="2 3">
    <name type="scientific">Bacteroides fragilis str. 3998T(B)3</name>
    <dbReference type="NCBI Taxonomy" id="1339316"/>
    <lineage>
        <taxon>Bacteria</taxon>
        <taxon>Pseudomonadati</taxon>
        <taxon>Bacteroidota</taxon>
        <taxon>Bacteroidia</taxon>
        <taxon>Bacteroidales</taxon>
        <taxon>Bacteroidaceae</taxon>
        <taxon>Bacteroides</taxon>
    </lineage>
</organism>
<proteinExistence type="predicted"/>
<reference evidence="2 3" key="1">
    <citation type="submission" date="2014-02" db="EMBL/GenBank/DDBJ databases">
        <authorList>
            <person name="Sears C."/>
            <person name="Carroll K."/>
            <person name="Sack B.R."/>
            <person name="Qadri F."/>
            <person name="Myers L.L."/>
            <person name="Chung G.-T."/>
            <person name="Escheverria P."/>
            <person name="Fraser C.M."/>
            <person name="Sadzewicz L."/>
            <person name="Shefchek K.A."/>
            <person name="Tallon L."/>
            <person name="Das S.P."/>
            <person name="Daugherty S."/>
            <person name="Mongodin E.F."/>
        </authorList>
    </citation>
    <scope>NUCLEOTIDE SEQUENCE [LARGE SCALE GENOMIC DNA]</scope>
    <source>
        <strain evidence="3">3998T(B)3</strain>
    </source>
</reference>
<comment type="caution">
    <text evidence="2">The sequence shown here is derived from an EMBL/GenBank/DDBJ whole genome shotgun (WGS) entry which is preliminary data.</text>
</comment>
<evidence type="ECO:0000256" key="1">
    <source>
        <dbReference type="SAM" id="MobiDB-lite"/>
    </source>
</evidence>
<sequence>MLLPYMASLSESIYPGSSARIHGLMGLGTRDNGHRYAGRDKEKTIFTKDNEKNKIQ</sequence>
<dbReference type="Proteomes" id="UP000020773">
    <property type="component" value="Unassembled WGS sequence"/>
</dbReference>
<dbReference type="AlphaFoldDB" id="A0A015UEQ0"/>
<feature type="compositionally biased region" description="Basic and acidic residues" evidence="1">
    <location>
        <begin position="31"/>
        <end position="56"/>
    </location>
</feature>
<dbReference type="EMBL" id="JGDB01000001">
    <property type="protein sequence ID" value="EXY93232.1"/>
    <property type="molecule type" value="Genomic_DNA"/>
</dbReference>
<protein>
    <submittedName>
        <fullName evidence="2">Uncharacterized protein</fullName>
    </submittedName>
</protein>
<evidence type="ECO:0000313" key="2">
    <source>
        <dbReference type="EMBL" id="EXY93232.1"/>
    </source>
</evidence>
<accession>A0A015UEQ0</accession>
<gene>
    <name evidence="2" type="ORF">M125_0105</name>
</gene>
<evidence type="ECO:0000313" key="3">
    <source>
        <dbReference type="Proteomes" id="UP000020773"/>
    </source>
</evidence>
<feature type="region of interest" description="Disordered" evidence="1">
    <location>
        <begin position="30"/>
        <end position="56"/>
    </location>
</feature>